<feature type="transmembrane region" description="Helical" evidence="2">
    <location>
        <begin position="196"/>
        <end position="220"/>
    </location>
</feature>
<dbReference type="InterPro" id="IPR058486">
    <property type="entry name" value="DUF8173"/>
</dbReference>
<feature type="transmembrane region" description="Helical" evidence="2">
    <location>
        <begin position="226"/>
        <end position="248"/>
    </location>
</feature>
<dbReference type="KEGG" id="hvo:HVO_1237"/>
<evidence type="ECO:0000256" key="2">
    <source>
        <dbReference type="SAM" id="Phobius"/>
    </source>
</evidence>
<dbReference type="eggNOG" id="arCOG04555">
    <property type="taxonomic scope" value="Archaea"/>
</dbReference>
<evidence type="ECO:0000313" key="4">
    <source>
        <dbReference type="EMBL" id="ADE02625.1"/>
    </source>
</evidence>
<name>D4GX31_HALVD</name>
<sequence length="321" mass="31764">MIPMFTTKQLVALLVSLLVVGSLAGVAAAQQGPSAGGAVVVDEGETVDGDLDAVGGTVVVAGTVTGDVSATAGTVLVTETGVVNGNLDAVAGSATLEGSVGGSLAYDAATATVDAAAVVDGGVRQVDDLAVAAPVVAGTPFQFGQFEGPVIPGWVVSGYWFLANFVVGAIIVLVAPGFAGRVTGLGTKQAVRSGGVGLLAIVAIPIVLLLLLLTIVGIPLSLAGGVGFLLVLWVAGVYGALVLGTWLLSLADYDNRWVALFAGLFVLAVLDFVPLGGILEFVVLLVGLGAFALALRGESADDGDESVSAPDEGPREGSPMA</sequence>
<protein>
    <submittedName>
        <fullName evidence="4">DUF583 domain protein</fullName>
    </submittedName>
</protein>
<dbReference type="Pfam" id="PF26514">
    <property type="entry name" value="DUF8173"/>
    <property type="match status" value="1"/>
</dbReference>
<feature type="transmembrane region" description="Helical" evidence="2">
    <location>
        <begin position="159"/>
        <end position="184"/>
    </location>
</feature>
<dbReference type="HOGENOM" id="CLU_064234_0_0_2"/>
<feature type="transmembrane region" description="Helical" evidence="2">
    <location>
        <begin position="260"/>
        <end position="293"/>
    </location>
</feature>
<gene>
    <name evidence="4" type="ordered locus">HVO_1237</name>
</gene>
<evidence type="ECO:0000256" key="1">
    <source>
        <dbReference type="SAM" id="MobiDB-lite"/>
    </source>
</evidence>
<feature type="region of interest" description="Disordered" evidence="1">
    <location>
        <begin position="300"/>
        <end position="321"/>
    </location>
</feature>
<dbReference type="Proteomes" id="UP000008243">
    <property type="component" value="Chromosome"/>
</dbReference>
<dbReference type="EnsemblBacteria" id="ADE02625">
    <property type="protein sequence ID" value="ADE02625"/>
    <property type="gene ID" value="HVO_1237"/>
</dbReference>
<accession>D4GX31</accession>
<keyword evidence="2" id="KW-0472">Membrane</keyword>
<dbReference type="EMBL" id="CP001956">
    <property type="protein sequence ID" value="ADE02625.1"/>
    <property type="molecule type" value="Genomic_DNA"/>
</dbReference>
<dbReference type="AlphaFoldDB" id="D4GX31"/>
<reference evidence="4 5" key="1">
    <citation type="journal article" date="2010" name="PLoS ONE">
        <title>The complete genome sequence of Haloferax volcanii DS2, a model archaeon.</title>
        <authorList>
            <person name="Hartman A.L."/>
            <person name="Norais C."/>
            <person name="Badger J.H."/>
            <person name="Delmas S."/>
            <person name="Haldenby S."/>
            <person name="Madupu R."/>
            <person name="Robinson J."/>
            <person name="Khouri H."/>
            <person name="Ren Q."/>
            <person name="Lowe T.M."/>
            <person name="Maupin-Furlow J."/>
            <person name="Pohlschroder M."/>
            <person name="Daniels C."/>
            <person name="Pfeiffer F."/>
            <person name="Allers T."/>
            <person name="Eisen J.A."/>
        </authorList>
    </citation>
    <scope>NUCLEOTIDE SEQUENCE [LARGE SCALE GENOMIC DNA]</scope>
    <source>
        <strain evidence="5">ATCC 29605 / DSM 3757 / JCM 8879 / NBRC 14742 / NCIMB 2012 / VKM B-1768 / DS2</strain>
    </source>
</reference>
<organism evidence="4 5">
    <name type="scientific">Haloferax volcanii (strain ATCC 29605 / DSM 3757 / JCM 8879 / NBRC 14742 / NCIMB 2012 / VKM B-1768 / DS2)</name>
    <name type="common">Halobacterium volcanii</name>
    <dbReference type="NCBI Taxonomy" id="309800"/>
    <lineage>
        <taxon>Archaea</taxon>
        <taxon>Methanobacteriati</taxon>
        <taxon>Methanobacteriota</taxon>
        <taxon>Stenosarchaea group</taxon>
        <taxon>Halobacteria</taxon>
        <taxon>Halobacteriales</taxon>
        <taxon>Haloferacaceae</taxon>
        <taxon>Haloferax</taxon>
    </lineage>
</organism>
<dbReference type="STRING" id="309800.HVO_1237"/>
<keyword evidence="2" id="KW-0812">Transmembrane</keyword>
<feature type="domain" description="DUF8173" evidence="3">
    <location>
        <begin position="130"/>
        <end position="291"/>
    </location>
</feature>
<keyword evidence="5" id="KW-1185">Reference proteome</keyword>
<evidence type="ECO:0000259" key="3">
    <source>
        <dbReference type="Pfam" id="PF26514"/>
    </source>
</evidence>
<keyword evidence="2" id="KW-1133">Transmembrane helix</keyword>
<evidence type="ECO:0000313" key="5">
    <source>
        <dbReference type="Proteomes" id="UP000008243"/>
    </source>
</evidence>
<dbReference type="PaxDb" id="309800-C498_12563"/>
<proteinExistence type="predicted"/>